<name>A0AA39CKU5_9EURO</name>
<dbReference type="GO" id="GO:0045145">
    <property type="term" value="F:single-stranded DNA 5'-3' DNA exonuclease activity"/>
    <property type="evidence" value="ECO:0007669"/>
    <property type="project" value="InterPro"/>
</dbReference>
<reference evidence="8" key="1">
    <citation type="submission" date="2022-10" db="EMBL/GenBank/DDBJ databases">
        <title>Culturing micro-colonial fungi from biological soil crusts in the Mojave desert and describing Neophaeococcomyces mojavensis, and introducing the new genera and species Taxawa tesnikishii.</title>
        <authorList>
            <person name="Kurbessoian T."/>
            <person name="Stajich J.E."/>
        </authorList>
    </citation>
    <scope>NUCLEOTIDE SEQUENCE</scope>
    <source>
        <strain evidence="8">TK_35</strain>
    </source>
</reference>
<feature type="compositionally biased region" description="Basic and acidic residues" evidence="7">
    <location>
        <begin position="166"/>
        <end position="176"/>
    </location>
</feature>
<evidence type="ECO:0000313" key="8">
    <source>
        <dbReference type="EMBL" id="KAJ9612769.1"/>
    </source>
</evidence>
<dbReference type="GO" id="GO:0036297">
    <property type="term" value="P:interstrand cross-link repair"/>
    <property type="evidence" value="ECO:0007669"/>
    <property type="project" value="TreeGrafter"/>
</dbReference>
<evidence type="ECO:0000256" key="1">
    <source>
        <dbReference type="ARBA" id="ARBA00001966"/>
    </source>
</evidence>
<feature type="compositionally biased region" description="Basic and acidic residues" evidence="7">
    <location>
        <begin position="363"/>
        <end position="378"/>
    </location>
</feature>
<feature type="region of interest" description="Disordered" evidence="7">
    <location>
        <begin position="324"/>
        <end position="387"/>
    </location>
</feature>
<gene>
    <name evidence="8" type="ORF">H2204_014938</name>
</gene>
<protein>
    <recommendedName>
        <fullName evidence="10">Exonuclease V</fullName>
    </recommendedName>
</protein>
<keyword evidence="6" id="KW-0269">Exonuclease</keyword>
<dbReference type="PANTHER" id="PTHR14464">
    <property type="entry name" value="EXONUCLEASE V"/>
    <property type="match status" value="1"/>
</dbReference>
<comment type="cofactor">
    <cofactor evidence="1">
        <name>[4Fe-4S] cluster</name>
        <dbReference type="ChEBI" id="CHEBI:49883"/>
    </cofactor>
</comment>
<proteinExistence type="inferred from homology"/>
<evidence type="ECO:0008006" key="10">
    <source>
        <dbReference type="Google" id="ProtNLM"/>
    </source>
</evidence>
<dbReference type="EMBL" id="JAPDRN010000209">
    <property type="protein sequence ID" value="KAJ9612769.1"/>
    <property type="molecule type" value="Genomic_DNA"/>
</dbReference>
<evidence type="ECO:0000256" key="3">
    <source>
        <dbReference type="ARBA" id="ARBA00011245"/>
    </source>
</evidence>
<keyword evidence="9" id="KW-1185">Reference proteome</keyword>
<keyword evidence="4" id="KW-0004">4Fe-4S</keyword>
<evidence type="ECO:0000256" key="4">
    <source>
        <dbReference type="ARBA" id="ARBA00022485"/>
    </source>
</evidence>
<keyword evidence="5" id="KW-0540">Nuclease</keyword>
<evidence type="ECO:0000256" key="2">
    <source>
        <dbReference type="ARBA" id="ARBA00009797"/>
    </source>
</evidence>
<dbReference type="Pfam" id="PF09810">
    <property type="entry name" value="Exo5"/>
    <property type="match status" value="1"/>
</dbReference>
<dbReference type="GO" id="GO:0005634">
    <property type="term" value="C:nucleus"/>
    <property type="evidence" value="ECO:0007669"/>
    <property type="project" value="TreeGrafter"/>
</dbReference>
<evidence type="ECO:0000256" key="5">
    <source>
        <dbReference type="ARBA" id="ARBA00022722"/>
    </source>
</evidence>
<keyword evidence="4" id="KW-0408">Iron</keyword>
<evidence type="ECO:0000256" key="7">
    <source>
        <dbReference type="SAM" id="MobiDB-lite"/>
    </source>
</evidence>
<keyword evidence="4" id="KW-0479">Metal-binding</keyword>
<comment type="similarity">
    <text evidence="2">Belongs to the EXO5 family.</text>
</comment>
<dbReference type="Proteomes" id="UP001172681">
    <property type="component" value="Unassembled WGS sequence"/>
</dbReference>
<dbReference type="AlphaFoldDB" id="A0AA39CKU5"/>
<dbReference type="InterPro" id="IPR019190">
    <property type="entry name" value="EXOV"/>
</dbReference>
<dbReference type="GO" id="GO:0005739">
    <property type="term" value="C:mitochondrion"/>
    <property type="evidence" value="ECO:0007669"/>
    <property type="project" value="TreeGrafter"/>
</dbReference>
<organism evidence="8 9">
    <name type="scientific">Knufia peltigerae</name>
    <dbReference type="NCBI Taxonomy" id="1002370"/>
    <lineage>
        <taxon>Eukaryota</taxon>
        <taxon>Fungi</taxon>
        <taxon>Dikarya</taxon>
        <taxon>Ascomycota</taxon>
        <taxon>Pezizomycotina</taxon>
        <taxon>Eurotiomycetes</taxon>
        <taxon>Chaetothyriomycetidae</taxon>
        <taxon>Chaetothyriales</taxon>
        <taxon>Trichomeriaceae</taxon>
        <taxon>Knufia</taxon>
    </lineage>
</organism>
<dbReference type="GO" id="GO:0051539">
    <property type="term" value="F:4 iron, 4 sulfur cluster binding"/>
    <property type="evidence" value="ECO:0007669"/>
    <property type="project" value="UniProtKB-KW"/>
</dbReference>
<dbReference type="PANTHER" id="PTHR14464:SF4">
    <property type="entry name" value="EXONUCLEASE V"/>
    <property type="match status" value="1"/>
</dbReference>
<keyword evidence="6" id="KW-0378">Hydrolase</keyword>
<comment type="subunit">
    <text evidence="3">Monomer.</text>
</comment>
<accession>A0AA39CKU5</accession>
<feature type="region of interest" description="Disordered" evidence="7">
    <location>
        <begin position="149"/>
        <end position="178"/>
    </location>
</feature>
<sequence length="651" mass="73060">MTLATPPTTNLDVSSMMPYTNNNTQIGHGHMQLNPVHRENADDSEQNADEYSDFAEDPEELEIIDQLLLEVDAKQRSTDVIAPLLVTDIEDYEAPPGIYLPKALGLEAATLQWHDQTTASAQVQFQFDQEVRDESAEQRPANNVEEIEARRGEEVTPAVAEPPEAPDTRAPIERFRKPPKKPLSVTDLVSPAWCELQYFYVLSKHGRKRRTPAMKQGSAVHQALEDEVHVTVPVRVVTKEDSWGLRLWNVIQGLRTLRETGRTREMEVWGSVGGEFVNGVIDELSYDCPDPKLEEQSLKFSLNQESGPVPPEYQASIRDYLVTSEKTTREQGRSIESALSDDDGGGGGGGNTQSSLQSKRSQRPREDQKRIYITDVKTRGTSSLPTGSSIRPTIVQLHMYHHMVDNLAKGVFKLDEVATRYELDIHATFSDDFIAQIGNLNHDIYELPGSQQRGALENEEDIGPPTQDSVEILIHHNNLERLWNFMMWQFRETFVVPGSNFDAAAATFGASADTQEMEVPSSTPQSISQLAAASPSLPTRLSPLLTARYVSATRETDDGGPELLGTRSIIFNPNFLRSYLYDALAFWRGERAPKGVEPRDAWKCRICEFRDDCAWIHERDQLAVRDAEERRKMREVAGLEGMDTGAKRSRV</sequence>
<evidence type="ECO:0000313" key="9">
    <source>
        <dbReference type="Proteomes" id="UP001172681"/>
    </source>
</evidence>
<evidence type="ECO:0000256" key="6">
    <source>
        <dbReference type="ARBA" id="ARBA00022839"/>
    </source>
</evidence>
<comment type="caution">
    <text evidence="8">The sequence shown here is derived from an EMBL/GenBank/DDBJ whole genome shotgun (WGS) entry which is preliminary data.</text>
</comment>
<keyword evidence="4" id="KW-0411">Iron-sulfur</keyword>